<dbReference type="InterPro" id="IPR016181">
    <property type="entry name" value="Acyl_CoA_acyltransferase"/>
</dbReference>
<reference evidence="3" key="1">
    <citation type="submission" date="2016-10" db="EMBL/GenBank/DDBJ databases">
        <authorList>
            <person name="Varghese N."/>
            <person name="Submissions S."/>
        </authorList>
    </citation>
    <scope>NUCLEOTIDE SEQUENCE [LARGE SCALE GENOMIC DNA]</scope>
    <source>
        <strain evidence="3">DSM 22965</strain>
    </source>
</reference>
<dbReference type="GO" id="GO:0016747">
    <property type="term" value="F:acyltransferase activity, transferring groups other than amino-acyl groups"/>
    <property type="evidence" value="ECO:0007669"/>
    <property type="project" value="InterPro"/>
</dbReference>
<dbReference type="AlphaFoldDB" id="A0A1H1PNS1"/>
<sequence length="230" mass="23576">MFGDPDVPQREGVRLRAAWAEALGTTTAALEGSGLTRVERDDLDAVVVVRLGAATVVAAPPSAKAALGAVSAEALLDADRIAAALPGARPIGSAHLLFTGARPPLPDREAVPATSFDVAAVGASMAEDEWDEAGVQTMERRWAVRDGDAAAAVAGYQPWHGAVAHLGVATAPGRRRGGFGTAAAARAVREAVDAGLVAQWRCRVGNEASLRLADRLGFTRLGMQASVALG</sequence>
<evidence type="ECO:0000259" key="1">
    <source>
        <dbReference type="PROSITE" id="PS51186"/>
    </source>
</evidence>
<dbReference type="STRING" id="684552.SAMN04489719_1603"/>
<dbReference type="Pfam" id="PF00583">
    <property type="entry name" value="Acetyltransf_1"/>
    <property type="match status" value="1"/>
</dbReference>
<evidence type="ECO:0000313" key="3">
    <source>
        <dbReference type="Proteomes" id="UP000199649"/>
    </source>
</evidence>
<protein>
    <submittedName>
        <fullName evidence="2">Protein N-acetyltransferase, RimJ/RimL family</fullName>
    </submittedName>
</protein>
<dbReference type="EMBL" id="LT629734">
    <property type="protein sequence ID" value="SDS12745.1"/>
    <property type="molecule type" value="Genomic_DNA"/>
</dbReference>
<dbReference type="InterPro" id="IPR000182">
    <property type="entry name" value="GNAT_dom"/>
</dbReference>
<dbReference type="RefSeq" id="WP_092666522.1">
    <property type="nucleotide sequence ID" value="NZ_LT629734.1"/>
</dbReference>
<dbReference type="OrthoDB" id="4824241at2"/>
<keyword evidence="3" id="KW-1185">Reference proteome</keyword>
<dbReference type="Proteomes" id="UP000199649">
    <property type="component" value="Chromosome I"/>
</dbReference>
<organism evidence="2 3">
    <name type="scientific">Agrococcus carbonis</name>
    <dbReference type="NCBI Taxonomy" id="684552"/>
    <lineage>
        <taxon>Bacteria</taxon>
        <taxon>Bacillati</taxon>
        <taxon>Actinomycetota</taxon>
        <taxon>Actinomycetes</taxon>
        <taxon>Micrococcales</taxon>
        <taxon>Microbacteriaceae</taxon>
        <taxon>Agrococcus</taxon>
    </lineage>
</organism>
<keyword evidence="2" id="KW-0808">Transferase</keyword>
<dbReference type="SUPFAM" id="SSF55729">
    <property type="entry name" value="Acyl-CoA N-acyltransferases (Nat)"/>
    <property type="match status" value="1"/>
</dbReference>
<dbReference type="PROSITE" id="PS51186">
    <property type="entry name" value="GNAT"/>
    <property type="match status" value="1"/>
</dbReference>
<dbReference type="Gene3D" id="3.40.630.30">
    <property type="match status" value="1"/>
</dbReference>
<proteinExistence type="predicted"/>
<gene>
    <name evidence="2" type="ORF">SAMN04489719_1603</name>
</gene>
<evidence type="ECO:0000313" key="2">
    <source>
        <dbReference type="EMBL" id="SDS12745.1"/>
    </source>
</evidence>
<accession>A0A1H1PNS1</accession>
<name>A0A1H1PNS1_9MICO</name>
<feature type="domain" description="N-acetyltransferase" evidence="1">
    <location>
        <begin position="96"/>
        <end position="230"/>
    </location>
</feature>